<proteinExistence type="predicted"/>
<dbReference type="AlphaFoldDB" id="A0A3N1DBZ4"/>
<feature type="compositionally biased region" description="Basic and acidic residues" evidence="1">
    <location>
        <begin position="103"/>
        <end position="112"/>
    </location>
</feature>
<feature type="compositionally biased region" description="Basic and acidic residues" evidence="1">
    <location>
        <begin position="74"/>
        <end position="90"/>
    </location>
</feature>
<protein>
    <submittedName>
        <fullName evidence="2">Uncharacterized protein</fullName>
    </submittedName>
</protein>
<dbReference type="EMBL" id="RJKE01000001">
    <property type="protein sequence ID" value="ROO91043.1"/>
    <property type="molecule type" value="Genomic_DNA"/>
</dbReference>
<accession>A0A3N1DBZ4</accession>
<organism evidence="2 3">
    <name type="scientific">Actinocorallia herbida</name>
    <dbReference type="NCBI Taxonomy" id="58109"/>
    <lineage>
        <taxon>Bacteria</taxon>
        <taxon>Bacillati</taxon>
        <taxon>Actinomycetota</taxon>
        <taxon>Actinomycetes</taxon>
        <taxon>Streptosporangiales</taxon>
        <taxon>Thermomonosporaceae</taxon>
        <taxon>Actinocorallia</taxon>
    </lineage>
</organism>
<feature type="compositionally biased region" description="Basic and acidic residues" evidence="1">
    <location>
        <begin position="18"/>
        <end position="27"/>
    </location>
</feature>
<gene>
    <name evidence="2" type="ORF">EDD29_8786</name>
</gene>
<sequence length="112" mass="12254">MSSPRKAGRTPGRPLQLPKDRPRTADGRGIHDLIVGQCVETQCAPVPTGLVARVAITARGRSTHRVSDCPGLLDGHRHATWRGHDTREPELAPLRSARSKGYAPRERRLPNA</sequence>
<name>A0A3N1DBZ4_9ACTN</name>
<reference evidence="2 3" key="1">
    <citation type="submission" date="2018-11" db="EMBL/GenBank/DDBJ databases">
        <title>Sequencing the genomes of 1000 actinobacteria strains.</title>
        <authorList>
            <person name="Klenk H.-P."/>
        </authorList>
    </citation>
    <scope>NUCLEOTIDE SEQUENCE [LARGE SCALE GENOMIC DNA]</scope>
    <source>
        <strain evidence="2 3">DSM 44254</strain>
    </source>
</reference>
<evidence type="ECO:0000313" key="2">
    <source>
        <dbReference type="EMBL" id="ROO91043.1"/>
    </source>
</evidence>
<feature type="region of interest" description="Disordered" evidence="1">
    <location>
        <begin position="62"/>
        <end position="112"/>
    </location>
</feature>
<comment type="caution">
    <text evidence="2">The sequence shown here is derived from an EMBL/GenBank/DDBJ whole genome shotgun (WGS) entry which is preliminary data.</text>
</comment>
<keyword evidence="3" id="KW-1185">Reference proteome</keyword>
<feature type="region of interest" description="Disordered" evidence="1">
    <location>
        <begin position="1"/>
        <end position="27"/>
    </location>
</feature>
<dbReference type="Proteomes" id="UP000272400">
    <property type="component" value="Unassembled WGS sequence"/>
</dbReference>
<evidence type="ECO:0000313" key="3">
    <source>
        <dbReference type="Proteomes" id="UP000272400"/>
    </source>
</evidence>
<evidence type="ECO:0000256" key="1">
    <source>
        <dbReference type="SAM" id="MobiDB-lite"/>
    </source>
</evidence>